<protein>
    <recommendedName>
        <fullName evidence="6">Ribosomal RNA small subunit methyltransferase I</fullName>
        <ecNumber evidence="6">2.1.1.198</ecNumber>
    </recommendedName>
    <alternativeName>
        <fullName evidence="6">16S rRNA 2'-O-ribose C1402 methyltransferase</fullName>
    </alternativeName>
    <alternativeName>
        <fullName evidence="6">rRNA (cytidine-2'-O-)-methyltransferase RsmI</fullName>
    </alternativeName>
</protein>
<dbReference type="HAMAP" id="MF_01877">
    <property type="entry name" value="16SrRNA_methyltr_I"/>
    <property type="match status" value="1"/>
</dbReference>
<dbReference type="InterPro" id="IPR014776">
    <property type="entry name" value="4pyrrole_Mease_sub2"/>
</dbReference>
<dbReference type="GO" id="GO:0070677">
    <property type="term" value="F:rRNA (cytosine-2'-O-)-methyltransferase activity"/>
    <property type="evidence" value="ECO:0007669"/>
    <property type="project" value="UniProtKB-UniRule"/>
</dbReference>
<dbReference type="Gene3D" id="3.30.950.10">
    <property type="entry name" value="Methyltransferase, Cobalt-precorrin-4 Transmethylase, Domain 2"/>
    <property type="match status" value="1"/>
</dbReference>
<dbReference type="SUPFAM" id="SSF53790">
    <property type="entry name" value="Tetrapyrrole methylase"/>
    <property type="match status" value="1"/>
</dbReference>
<dbReference type="AlphaFoldDB" id="A0A8J2ZZZ9"/>
<dbReference type="CDD" id="cd11648">
    <property type="entry name" value="RsmI"/>
    <property type="match status" value="1"/>
</dbReference>
<keyword evidence="3 6" id="KW-0489">Methyltransferase</keyword>
<evidence type="ECO:0000313" key="8">
    <source>
        <dbReference type="EMBL" id="GGH88352.1"/>
    </source>
</evidence>
<dbReference type="EC" id="2.1.1.198" evidence="6"/>
<dbReference type="Gene3D" id="3.40.1010.10">
    <property type="entry name" value="Cobalt-precorrin-4 Transmethylase, Domain 1"/>
    <property type="match status" value="1"/>
</dbReference>
<feature type="domain" description="Tetrapyrrole methylase" evidence="7">
    <location>
        <begin position="15"/>
        <end position="213"/>
    </location>
</feature>
<accession>A0A8J2ZZZ9</accession>
<keyword evidence="1 6" id="KW-0963">Cytoplasm</keyword>
<dbReference type="FunFam" id="3.30.950.10:FF:000002">
    <property type="entry name" value="Ribosomal RNA small subunit methyltransferase I"/>
    <property type="match status" value="1"/>
</dbReference>
<gene>
    <name evidence="6 8" type="primary">rsmI</name>
    <name evidence="8" type="ORF">GCM10007096_40490</name>
</gene>
<reference evidence="8" key="2">
    <citation type="submission" date="2020-09" db="EMBL/GenBank/DDBJ databases">
        <authorList>
            <person name="Sun Q."/>
            <person name="Zhou Y."/>
        </authorList>
    </citation>
    <scope>NUCLEOTIDE SEQUENCE</scope>
    <source>
        <strain evidence="8">CGMCC 1.12777</strain>
    </source>
</reference>
<comment type="catalytic activity">
    <reaction evidence="6">
        <text>cytidine(1402) in 16S rRNA + S-adenosyl-L-methionine = 2'-O-methylcytidine(1402) in 16S rRNA + S-adenosyl-L-homocysteine + H(+)</text>
        <dbReference type="Rhea" id="RHEA:42924"/>
        <dbReference type="Rhea" id="RHEA-COMP:10285"/>
        <dbReference type="Rhea" id="RHEA-COMP:10286"/>
        <dbReference type="ChEBI" id="CHEBI:15378"/>
        <dbReference type="ChEBI" id="CHEBI:57856"/>
        <dbReference type="ChEBI" id="CHEBI:59789"/>
        <dbReference type="ChEBI" id="CHEBI:74495"/>
        <dbReference type="ChEBI" id="CHEBI:82748"/>
        <dbReference type="EC" id="2.1.1.198"/>
    </reaction>
</comment>
<keyword evidence="4 6" id="KW-0808">Transferase</keyword>
<evidence type="ECO:0000256" key="5">
    <source>
        <dbReference type="ARBA" id="ARBA00022691"/>
    </source>
</evidence>
<keyword evidence="5 6" id="KW-0949">S-adenosyl-L-methionine</keyword>
<dbReference type="InterPro" id="IPR035996">
    <property type="entry name" value="4pyrrol_Methylase_sf"/>
</dbReference>
<dbReference type="GO" id="GO:0005737">
    <property type="term" value="C:cytoplasm"/>
    <property type="evidence" value="ECO:0007669"/>
    <property type="project" value="UniProtKB-SubCell"/>
</dbReference>
<evidence type="ECO:0000256" key="3">
    <source>
        <dbReference type="ARBA" id="ARBA00022603"/>
    </source>
</evidence>
<dbReference type="InterPro" id="IPR000878">
    <property type="entry name" value="4pyrrol_Mease"/>
</dbReference>
<evidence type="ECO:0000256" key="2">
    <source>
        <dbReference type="ARBA" id="ARBA00022552"/>
    </source>
</evidence>
<evidence type="ECO:0000256" key="1">
    <source>
        <dbReference type="ARBA" id="ARBA00022490"/>
    </source>
</evidence>
<evidence type="ECO:0000256" key="6">
    <source>
        <dbReference type="HAMAP-Rule" id="MF_01877"/>
    </source>
</evidence>
<dbReference type="Pfam" id="PF00590">
    <property type="entry name" value="TP_methylase"/>
    <property type="match status" value="1"/>
</dbReference>
<dbReference type="RefSeq" id="WP_188499201.1">
    <property type="nucleotide sequence ID" value="NZ_BMFV01000050.1"/>
</dbReference>
<proteinExistence type="inferred from homology"/>
<dbReference type="PIRSF" id="PIRSF005917">
    <property type="entry name" value="MTase_YraL"/>
    <property type="match status" value="1"/>
</dbReference>
<name>A0A8J2ZZZ9_9BACL</name>
<reference evidence="8" key="1">
    <citation type="journal article" date="2014" name="Int. J. Syst. Evol. Microbiol.">
        <title>Complete genome sequence of Corynebacterium casei LMG S-19264T (=DSM 44701T), isolated from a smear-ripened cheese.</title>
        <authorList>
            <consortium name="US DOE Joint Genome Institute (JGI-PGF)"/>
            <person name="Walter F."/>
            <person name="Albersmeier A."/>
            <person name="Kalinowski J."/>
            <person name="Ruckert C."/>
        </authorList>
    </citation>
    <scope>NUCLEOTIDE SEQUENCE</scope>
    <source>
        <strain evidence="8">CGMCC 1.12777</strain>
    </source>
</reference>
<dbReference type="InterPro" id="IPR008189">
    <property type="entry name" value="rRNA_ssu_MeTfrase_I"/>
</dbReference>
<sequence>MIEQKSFQNETDGQLFLVPTPIGNLEDMSFRAIATLQKVDIIAAEDTRHTLKLCNHFDIHKPLVSYHEHNKKVSGEKLLKVLQEGQSVGLVTDAGTPGISDPGADLVRECMDKGISVIPLPGANAVLPALIASGQNTDHFLFYGFLPRQKKERAEILSQLAVIPYTLIFYEAPHRLKQTLGAMKAVLGNRKATLARELTKKHETFLRGNIEEIERWAIDQEVKGECCLIIEGGTPVDDEGDQWWDNLTVIDHVNFYLNEKGLEKKEAIKQTALDRRLPKREVYNTFHEAIQ</sequence>
<organism evidence="8 9">
    <name type="scientific">Pullulanibacillus pueri</name>
    <dbReference type="NCBI Taxonomy" id="1437324"/>
    <lineage>
        <taxon>Bacteria</taxon>
        <taxon>Bacillati</taxon>
        <taxon>Bacillota</taxon>
        <taxon>Bacilli</taxon>
        <taxon>Bacillales</taxon>
        <taxon>Sporolactobacillaceae</taxon>
        <taxon>Pullulanibacillus</taxon>
    </lineage>
</organism>
<comment type="similarity">
    <text evidence="6">Belongs to the methyltransferase superfamily. RsmI family.</text>
</comment>
<dbReference type="Proteomes" id="UP000656813">
    <property type="component" value="Unassembled WGS sequence"/>
</dbReference>
<dbReference type="FunFam" id="3.40.1010.10:FF:000002">
    <property type="entry name" value="Ribosomal RNA small subunit methyltransferase I"/>
    <property type="match status" value="1"/>
</dbReference>
<evidence type="ECO:0000313" key="9">
    <source>
        <dbReference type="Proteomes" id="UP000656813"/>
    </source>
</evidence>
<keyword evidence="2 6" id="KW-0698">rRNA processing</keyword>
<dbReference type="PANTHER" id="PTHR46111">
    <property type="entry name" value="RIBOSOMAL RNA SMALL SUBUNIT METHYLTRANSFERASE I"/>
    <property type="match status" value="1"/>
</dbReference>
<comment type="function">
    <text evidence="6">Catalyzes the 2'-O-methylation of the ribose of cytidine 1402 (C1402) in 16S rRNA.</text>
</comment>
<dbReference type="PANTHER" id="PTHR46111:SF1">
    <property type="entry name" value="RIBOSOMAL RNA SMALL SUBUNIT METHYLTRANSFERASE I"/>
    <property type="match status" value="1"/>
</dbReference>
<comment type="caution">
    <text evidence="8">The sequence shown here is derived from an EMBL/GenBank/DDBJ whole genome shotgun (WGS) entry which is preliminary data.</text>
</comment>
<keyword evidence="9" id="KW-1185">Reference proteome</keyword>
<evidence type="ECO:0000256" key="4">
    <source>
        <dbReference type="ARBA" id="ARBA00022679"/>
    </source>
</evidence>
<comment type="subcellular location">
    <subcellularLocation>
        <location evidence="6">Cytoplasm</location>
    </subcellularLocation>
</comment>
<dbReference type="EMBL" id="BMFV01000050">
    <property type="protein sequence ID" value="GGH88352.1"/>
    <property type="molecule type" value="Genomic_DNA"/>
</dbReference>
<dbReference type="InterPro" id="IPR014777">
    <property type="entry name" value="4pyrrole_Mease_sub1"/>
</dbReference>
<dbReference type="NCBIfam" id="TIGR00096">
    <property type="entry name" value="16S rRNA (cytidine(1402)-2'-O)-methyltransferase"/>
    <property type="match status" value="1"/>
</dbReference>
<evidence type="ECO:0000259" key="7">
    <source>
        <dbReference type="Pfam" id="PF00590"/>
    </source>
</evidence>